<reference evidence="1" key="1">
    <citation type="journal article" date="2021" name="Microb. Physiol.">
        <title>Proteogenomic Insights into the Physiology of Marine, Sulfate-Reducing, Filamentous Desulfonema limicola and Desulfonema magnum.</title>
        <authorList>
            <person name="Schnaars V."/>
            <person name="Wohlbrand L."/>
            <person name="Scheve S."/>
            <person name="Hinrichs C."/>
            <person name="Reinhardt R."/>
            <person name="Rabus R."/>
        </authorList>
    </citation>
    <scope>NUCLEOTIDE SEQUENCE</scope>
    <source>
        <strain evidence="1">4be13</strain>
    </source>
</reference>
<dbReference type="Proteomes" id="UP000663722">
    <property type="component" value="Chromosome"/>
</dbReference>
<gene>
    <name evidence="1" type="ORF">dnm_100840</name>
</gene>
<dbReference type="AlphaFoldDB" id="A0A975GUA6"/>
<dbReference type="EMBL" id="CP061800">
    <property type="protein sequence ID" value="QTA93974.1"/>
    <property type="molecule type" value="Genomic_DNA"/>
</dbReference>
<proteinExistence type="predicted"/>
<evidence type="ECO:0000313" key="1">
    <source>
        <dbReference type="EMBL" id="QTA93974.1"/>
    </source>
</evidence>
<organism evidence="1 2">
    <name type="scientific">Desulfonema magnum</name>
    <dbReference type="NCBI Taxonomy" id="45655"/>
    <lineage>
        <taxon>Bacteria</taxon>
        <taxon>Pseudomonadati</taxon>
        <taxon>Thermodesulfobacteriota</taxon>
        <taxon>Desulfobacteria</taxon>
        <taxon>Desulfobacterales</taxon>
        <taxon>Desulfococcaceae</taxon>
        <taxon>Desulfonema</taxon>
    </lineage>
</organism>
<sequence>MYRNSISIWLLIFRHETSEVSKTSEVFWERKLVVGQALLLFNMA</sequence>
<name>A0A975GUA6_9BACT</name>
<protein>
    <submittedName>
        <fullName evidence="1">Uncharacterized protein</fullName>
    </submittedName>
</protein>
<dbReference type="KEGG" id="dmm:dnm_100840"/>
<evidence type="ECO:0000313" key="2">
    <source>
        <dbReference type="Proteomes" id="UP000663722"/>
    </source>
</evidence>
<keyword evidence="2" id="KW-1185">Reference proteome</keyword>
<accession>A0A975GUA6</accession>